<comment type="similarity">
    <text evidence="2">Belongs to the SUA5 family.</text>
</comment>
<dbReference type="Gene3D" id="3.40.50.11030">
    <property type="entry name" value="Threonylcarbamoyl-AMP synthase, C-terminal domain"/>
    <property type="match status" value="1"/>
</dbReference>
<evidence type="ECO:0000256" key="8">
    <source>
        <dbReference type="ARBA" id="ARBA00022695"/>
    </source>
</evidence>
<reference evidence="15" key="1">
    <citation type="submission" date="2023-06" db="EMBL/GenBank/DDBJ databases">
        <title>Draft genome of Marssonina rosae.</title>
        <authorList>
            <person name="Cheng Q."/>
        </authorList>
    </citation>
    <scope>NUCLEOTIDE SEQUENCE</scope>
    <source>
        <strain evidence="15">R4</strain>
    </source>
</reference>
<evidence type="ECO:0000256" key="7">
    <source>
        <dbReference type="ARBA" id="ARBA00022694"/>
    </source>
</evidence>
<evidence type="ECO:0000313" key="15">
    <source>
        <dbReference type="EMBL" id="KAK2623952.1"/>
    </source>
</evidence>
<evidence type="ECO:0000256" key="11">
    <source>
        <dbReference type="ARBA" id="ARBA00029774"/>
    </source>
</evidence>
<evidence type="ECO:0000256" key="10">
    <source>
        <dbReference type="ARBA" id="ARBA00022840"/>
    </source>
</evidence>
<evidence type="ECO:0000256" key="6">
    <source>
        <dbReference type="ARBA" id="ARBA00022679"/>
    </source>
</evidence>
<dbReference type="GO" id="GO:0000049">
    <property type="term" value="F:tRNA binding"/>
    <property type="evidence" value="ECO:0007669"/>
    <property type="project" value="TreeGrafter"/>
</dbReference>
<comment type="catalytic activity">
    <reaction evidence="12">
        <text>L-threonine + hydrogencarbonate + ATP = L-threonylcarbamoyladenylate + diphosphate + H2O</text>
        <dbReference type="Rhea" id="RHEA:36407"/>
        <dbReference type="ChEBI" id="CHEBI:15377"/>
        <dbReference type="ChEBI" id="CHEBI:17544"/>
        <dbReference type="ChEBI" id="CHEBI:30616"/>
        <dbReference type="ChEBI" id="CHEBI:33019"/>
        <dbReference type="ChEBI" id="CHEBI:57926"/>
        <dbReference type="ChEBI" id="CHEBI:73682"/>
        <dbReference type="EC" id="2.7.7.87"/>
    </reaction>
</comment>
<gene>
    <name evidence="15" type="ORF">QTJ16_006586</name>
</gene>
<evidence type="ECO:0000313" key="16">
    <source>
        <dbReference type="Proteomes" id="UP001285354"/>
    </source>
</evidence>
<keyword evidence="5" id="KW-0963">Cytoplasm</keyword>
<dbReference type="PANTHER" id="PTHR17490">
    <property type="entry name" value="SUA5"/>
    <property type="match status" value="1"/>
</dbReference>
<feature type="domain" description="YrdC-like" evidence="14">
    <location>
        <begin position="129"/>
        <end position="330"/>
    </location>
</feature>
<name>A0AAD9SV14_9HELO</name>
<keyword evidence="6" id="KW-0808">Transferase</keyword>
<dbReference type="Pfam" id="PF01300">
    <property type="entry name" value="Sua5_yciO_yrdC"/>
    <property type="match status" value="1"/>
</dbReference>
<comment type="subcellular location">
    <subcellularLocation>
        <location evidence="1">Cytoplasm</location>
    </subcellularLocation>
</comment>
<organism evidence="15 16">
    <name type="scientific">Diplocarpon rosae</name>
    <dbReference type="NCBI Taxonomy" id="946125"/>
    <lineage>
        <taxon>Eukaryota</taxon>
        <taxon>Fungi</taxon>
        <taxon>Dikarya</taxon>
        <taxon>Ascomycota</taxon>
        <taxon>Pezizomycotina</taxon>
        <taxon>Leotiomycetes</taxon>
        <taxon>Helotiales</taxon>
        <taxon>Drepanopezizaceae</taxon>
        <taxon>Diplocarpon</taxon>
    </lineage>
</organism>
<sequence length="543" mass="59356">MPLQPCQMSIHHKRHPRYIDTKTSHSRTPYPSCLHPRPSIDFPTLENVHYVPINIHRFFQAQKSSDTAISNTLASPCRQTLAHLVSRMASSIRSPAETRILKVNIGVSGSFKDAKTLETWELPADTKDMEPLREAAKGLRRGLTPIGFPTETVYGLGADATRSDAVKGIYKAKGRPSDNPLIIHICDLTMLRSLLGPGNGANRDAFSDSIPAIYKPLIEKFWPGPLTILLPNSEPSKLAPEVTAGLPTFGVRMPDSPLALSLIHLAGVPLAAPSANASTRPSPTTAAHVMNDLNGKIDIILDGGPCLVGVESTVVDGLCNPPVVLRPGGVSIDRIRDCEGWAGVVRGYKDASELGASAPRAPGMKYKHYSPRARVILYETTVQDRQRQNGISLEDVWRVVDAQEQRIRHSGYDSIDHFPKIGIVSTRMWTDWAGFDKAKRTRTSGVNSSCTRVESTKGIEKNDLFAVQEGKLYGDLSSQKLGYVFEVSLGNETKDIARGLFSALRNLDQQEVDVIYVEGIKDEGDIAAAVMNRLRKAATNILS</sequence>
<comment type="function">
    <text evidence="13">Required for the formation of a threonylcarbamoyl group on adenosine at position 37 (t(6)A37) in tRNAs that read codons beginning with adenine. Likely catalyzes the conversion of L-threonine, HCO(3)(-)/CO(2) and ATP to give threonylcarbamoyl-AMP (TC-AMP) as the acyladenylate intermediate, with the release of diphosphate. Required for normal translation, by ensuring translation fidelity at the level of codon recognition, appropriate translation initiation selection and maintenance of reading frame. Also involved in telomere replication. Binds to single-stranded telomeric (ssTG) DNA and positively regulates telomere length.</text>
</comment>
<dbReference type="NCBIfam" id="TIGR00057">
    <property type="entry name" value="L-threonylcarbamoyladenylate synthase"/>
    <property type="match status" value="1"/>
</dbReference>
<evidence type="ECO:0000256" key="3">
    <source>
        <dbReference type="ARBA" id="ARBA00012584"/>
    </source>
</evidence>
<accession>A0AAD9SV14</accession>
<keyword evidence="9" id="KW-0547">Nucleotide-binding</keyword>
<dbReference type="AlphaFoldDB" id="A0AAD9SV14"/>
<keyword evidence="10" id="KW-0067">ATP-binding</keyword>
<evidence type="ECO:0000256" key="9">
    <source>
        <dbReference type="ARBA" id="ARBA00022741"/>
    </source>
</evidence>
<keyword evidence="7" id="KW-0819">tRNA processing</keyword>
<dbReference type="Proteomes" id="UP001285354">
    <property type="component" value="Unassembled WGS sequence"/>
</dbReference>
<dbReference type="InterPro" id="IPR050156">
    <property type="entry name" value="TC-AMP_synthase_SUA5"/>
</dbReference>
<dbReference type="InterPro" id="IPR005145">
    <property type="entry name" value="Sua5_C"/>
</dbReference>
<dbReference type="GO" id="GO:0005524">
    <property type="term" value="F:ATP binding"/>
    <property type="evidence" value="ECO:0007669"/>
    <property type="project" value="UniProtKB-KW"/>
</dbReference>
<evidence type="ECO:0000256" key="5">
    <source>
        <dbReference type="ARBA" id="ARBA00022490"/>
    </source>
</evidence>
<evidence type="ECO:0000259" key="14">
    <source>
        <dbReference type="PROSITE" id="PS51163"/>
    </source>
</evidence>
<evidence type="ECO:0000256" key="2">
    <source>
        <dbReference type="ARBA" id="ARBA00007663"/>
    </source>
</evidence>
<evidence type="ECO:0000256" key="1">
    <source>
        <dbReference type="ARBA" id="ARBA00004496"/>
    </source>
</evidence>
<dbReference type="GO" id="GO:0005737">
    <property type="term" value="C:cytoplasm"/>
    <property type="evidence" value="ECO:0007669"/>
    <property type="project" value="UniProtKB-SubCell"/>
</dbReference>
<proteinExistence type="inferred from homology"/>
<dbReference type="GO" id="GO:0006450">
    <property type="term" value="P:regulation of translational fidelity"/>
    <property type="evidence" value="ECO:0007669"/>
    <property type="project" value="TreeGrafter"/>
</dbReference>
<dbReference type="GO" id="GO:0002949">
    <property type="term" value="P:tRNA threonylcarbamoyladenosine modification"/>
    <property type="evidence" value="ECO:0007669"/>
    <property type="project" value="UniProtKB-ARBA"/>
</dbReference>
<dbReference type="EC" id="2.7.7.87" evidence="3"/>
<dbReference type="GO" id="GO:0061710">
    <property type="term" value="F:L-threonylcarbamoyladenylate synthase"/>
    <property type="evidence" value="ECO:0007669"/>
    <property type="project" value="UniProtKB-EC"/>
</dbReference>
<dbReference type="InterPro" id="IPR006070">
    <property type="entry name" value="Sua5-like_dom"/>
</dbReference>
<dbReference type="Pfam" id="PF03481">
    <property type="entry name" value="Sua5_C"/>
    <property type="match status" value="1"/>
</dbReference>
<dbReference type="GO" id="GO:0003725">
    <property type="term" value="F:double-stranded RNA binding"/>
    <property type="evidence" value="ECO:0007669"/>
    <property type="project" value="InterPro"/>
</dbReference>
<dbReference type="PANTHER" id="PTHR17490:SF16">
    <property type="entry name" value="THREONYLCARBAMOYL-AMP SYNTHASE"/>
    <property type="match status" value="1"/>
</dbReference>
<protein>
    <recommendedName>
        <fullName evidence="4">Threonylcarbamoyl-AMP synthase</fullName>
        <ecNumber evidence="3">2.7.7.87</ecNumber>
    </recommendedName>
    <alternativeName>
        <fullName evidence="11">L-threonylcarbamoyladenylate synthase</fullName>
    </alternativeName>
</protein>
<dbReference type="FunFam" id="3.90.870.10:FF:000008">
    <property type="entry name" value="Threonylcarbamoyl-AMP synthase"/>
    <property type="match status" value="1"/>
</dbReference>
<keyword evidence="16" id="KW-1185">Reference proteome</keyword>
<dbReference type="InterPro" id="IPR017945">
    <property type="entry name" value="DHBP_synth_RibB-like_a/b_dom"/>
</dbReference>
<dbReference type="PROSITE" id="PS51163">
    <property type="entry name" value="YRDC"/>
    <property type="match status" value="1"/>
</dbReference>
<dbReference type="InterPro" id="IPR038385">
    <property type="entry name" value="Sua5/YwlC_C"/>
</dbReference>
<dbReference type="Gene3D" id="3.90.870.10">
    <property type="entry name" value="DHBP synthase"/>
    <property type="match status" value="1"/>
</dbReference>
<evidence type="ECO:0000256" key="13">
    <source>
        <dbReference type="ARBA" id="ARBA00056339"/>
    </source>
</evidence>
<comment type="caution">
    <text evidence="15">The sequence shown here is derived from an EMBL/GenBank/DDBJ whole genome shotgun (WGS) entry which is preliminary data.</text>
</comment>
<keyword evidence="8" id="KW-0548">Nucleotidyltransferase</keyword>
<evidence type="ECO:0000256" key="4">
    <source>
        <dbReference type="ARBA" id="ARBA00015492"/>
    </source>
</evidence>
<dbReference type="SUPFAM" id="SSF55821">
    <property type="entry name" value="YrdC/RibB"/>
    <property type="match status" value="1"/>
</dbReference>
<dbReference type="EMBL" id="JAUBYV010000011">
    <property type="protein sequence ID" value="KAK2623952.1"/>
    <property type="molecule type" value="Genomic_DNA"/>
</dbReference>
<evidence type="ECO:0000256" key="12">
    <source>
        <dbReference type="ARBA" id="ARBA00048366"/>
    </source>
</evidence>